<dbReference type="PANTHER" id="PTHR33744">
    <property type="entry name" value="CARBOHYDRATE DIACID REGULATOR"/>
    <property type="match status" value="1"/>
</dbReference>
<evidence type="ECO:0000259" key="1">
    <source>
        <dbReference type="Pfam" id="PF07905"/>
    </source>
</evidence>
<gene>
    <name evidence="3" type="ORF">ACFWGY_05445</name>
</gene>
<dbReference type="PANTHER" id="PTHR33744:SF7">
    <property type="entry name" value="PUCR FAMILY TRANSCRIPTIONAL REGULATOR"/>
    <property type="match status" value="1"/>
</dbReference>
<comment type="caution">
    <text evidence="3">The sequence shown here is derived from an EMBL/GenBank/DDBJ whole genome shotgun (WGS) entry which is preliminary data.</text>
</comment>
<feature type="domain" description="Purine catabolism PurC-like" evidence="1">
    <location>
        <begin position="21"/>
        <end position="139"/>
    </location>
</feature>
<dbReference type="InterPro" id="IPR025736">
    <property type="entry name" value="PucR_C-HTH_dom"/>
</dbReference>
<dbReference type="Proteomes" id="UP001598673">
    <property type="component" value="Unassembled WGS sequence"/>
</dbReference>
<evidence type="ECO:0000313" key="3">
    <source>
        <dbReference type="EMBL" id="MFD6792762.1"/>
    </source>
</evidence>
<protein>
    <submittedName>
        <fullName evidence="3">PucR family transcriptional regulator</fullName>
    </submittedName>
</protein>
<dbReference type="Gene3D" id="1.10.10.2840">
    <property type="entry name" value="PucR C-terminal helix-turn-helix domain"/>
    <property type="match status" value="1"/>
</dbReference>
<evidence type="ECO:0000313" key="4">
    <source>
        <dbReference type="Proteomes" id="UP001598673"/>
    </source>
</evidence>
<dbReference type="Pfam" id="PF07905">
    <property type="entry name" value="PucR"/>
    <property type="match status" value="1"/>
</dbReference>
<sequence length="522" mass="57897">MDAHKRRDDAPAPDGHFRLVDLLAEQQLGLKLVTDGDPDTPIYGAHPIEIENPSRWMKPGWLMLTTGARFGGPVSTADQQRDLVRELHSSGMAALGFGIGLSMDTVPTALLDEAHRCDFPVLSVPLQTPFLEIIDVVNRATLTKDVYLLRRTISIQDYLLESLAEQDAPAALVHRLAELLRGTVVLYDQSGTVVASSGVGPTQIIRAEIAGNPTQRRRFTIGRWHVVADPIRTDTVLHWLAVASRRRSVSEDLAEPALEAARRLIAMIVRSRESVAVESRLRRAELIRLVVAGKPSDTQYIWDRLEMHRFPRGGEMRLLALTDTSWDHSDDERLSDVERLEQAAPMERAALDTDVRLLLGGHASQIVGLVEADEAALHQWLDALPDTVHCGMSEPFTDLTVGPGRLREAELALASALRGGRPVLRFEQIGLVDWLVAGQDAASVREKARRILAPIAENEALMEAINAYFNCDCDMQRTARKLALHPNSVRYRLKRAGTAIGYDLRSLTDLAELSLTIRLLRK</sequence>
<name>A0ABW6G0N3_9PSEU</name>
<reference evidence="3 4" key="1">
    <citation type="submission" date="2024-09" db="EMBL/GenBank/DDBJ databases">
        <title>The Natural Products Discovery Center: Release of the First 8490 Sequenced Strains for Exploring Actinobacteria Biosynthetic Diversity.</title>
        <authorList>
            <person name="Kalkreuter E."/>
            <person name="Kautsar S.A."/>
            <person name="Yang D."/>
            <person name="Bader C.D."/>
            <person name="Teijaro C.N."/>
            <person name="Fluegel L."/>
            <person name="Davis C.M."/>
            <person name="Simpson J.R."/>
            <person name="Lauterbach L."/>
            <person name="Steele A.D."/>
            <person name="Gui C."/>
            <person name="Meng S."/>
            <person name="Li G."/>
            <person name="Viehrig K."/>
            <person name="Ye F."/>
            <person name="Su P."/>
            <person name="Kiefer A.F."/>
            <person name="Nichols A."/>
            <person name="Cepeda A.J."/>
            <person name="Yan W."/>
            <person name="Fan B."/>
            <person name="Jiang Y."/>
            <person name="Adhikari A."/>
            <person name="Zheng C.-J."/>
            <person name="Schuster L."/>
            <person name="Cowan T.M."/>
            <person name="Smanski M.J."/>
            <person name="Chevrette M.G."/>
            <person name="De Carvalho L.P.S."/>
            <person name="Shen B."/>
        </authorList>
    </citation>
    <scope>NUCLEOTIDE SEQUENCE [LARGE SCALE GENOMIC DNA]</scope>
    <source>
        <strain evidence="3 4">NPDC060353</strain>
    </source>
</reference>
<keyword evidence="4" id="KW-1185">Reference proteome</keyword>
<accession>A0ABW6G0N3</accession>
<dbReference type="Pfam" id="PF13556">
    <property type="entry name" value="HTH_30"/>
    <property type="match status" value="1"/>
</dbReference>
<dbReference type="InterPro" id="IPR042070">
    <property type="entry name" value="PucR_C-HTH_sf"/>
</dbReference>
<dbReference type="EMBL" id="JBHXCV010000003">
    <property type="protein sequence ID" value="MFD6792762.1"/>
    <property type="molecule type" value="Genomic_DNA"/>
</dbReference>
<evidence type="ECO:0000259" key="2">
    <source>
        <dbReference type="Pfam" id="PF13556"/>
    </source>
</evidence>
<organism evidence="3 4">
    <name type="scientific">Prauserella salsuginis</name>
    <dbReference type="NCBI Taxonomy" id="387889"/>
    <lineage>
        <taxon>Bacteria</taxon>
        <taxon>Bacillati</taxon>
        <taxon>Actinomycetota</taxon>
        <taxon>Actinomycetes</taxon>
        <taxon>Pseudonocardiales</taxon>
        <taxon>Pseudonocardiaceae</taxon>
        <taxon>Prauserella</taxon>
        <taxon>Prauserella salsuginis group</taxon>
    </lineage>
</organism>
<dbReference type="RefSeq" id="WP_258937543.1">
    <property type="nucleotide sequence ID" value="NZ_JANBBF010000012.1"/>
</dbReference>
<proteinExistence type="predicted"/>
<feature type="domain" description="PucR C-terminal helix-turn-helix" evidence="2">
    <location>
        <begin position="461"/>
        <end position="518"/>
    </location>
</feature>
<dbReference type="InterPro" id="IPR051448">
    <property type="entry name" value="CdaR-like_regulators"/>
</dbReference>
<dbReference type="InterPro" id="IPR012914">
    <property type="entry name" value="PucR_dom"/>
</dbReference>